<dbReference type="Pfam" id="PF02754">
    <property type="entry name" value="CCG"/>
    <property type="match status" value="2"/>
</dbReference>
<dbReference type="Pfam" id="PF02589">
    <property type="entry name" value="LUD_dom"/>
    <property type="match status" value="1"/>
</dbReference>
<dbReference type="PROSITE" id="PS00198">
    <property type="entry name" value="4FE4S_FER_1"/>
    <property type="match status" value="1"/>
</dbReference>
<dbReference type="InterPro" id="IPR024185">
    <property type="entry name" value="FTHF_cligase-like_sf"/>
</dbReference>
<comment type="caution">
    <text evidence="9">The sequence shown here is derived from an EMBL/GenBank/DDBJ whole genome shotgun (WGS) entry which is preliminary data.</text>
</comment>
<evidence type="ECO:0000256" key="5">
    <source>
        <dbReference type="ARBA" id="ARBA00022982"/>
    </source>
</evidence>
<dbReference type="InterPro" id="IPR017896">
    <property type="entry name" value="4Fe4S_Fe-S-bd"/>
</dbReference>
<dbReference type="PANTHER" id="PTHR47153:SF2">
    <property type="entry name" value="LACTATE UTILIZATION PROTEIN B"/>
    <property type="match status" value="1"/>
</dbReference>
<dbReference type="Gene3D" id="1.10.1060.10">
    <property type="entry name" value="Alpha-helical ferredoxin"/>
    <property type="match status" value="1"/>
</dbReference>
<organism evidence="9 10">
    <name type="scientific">Megamonas funiformis</name>
    <dbReference type="NCBI Taxonomy" id="437897"/>
    <lineage>
        <taxon>Bacteria</taxon>
        <taxon>Bacillati</taxon>
        <taxon>Bacillota</taxon>
        <taxon>Negativicutes</taxon>
        <taxon>Selenomonadales</taxon>
        <taxon>Selenomonadaceae</taxon>
        <taxon>Megamonas</taxon>
    </lineage>
</organism>
<dbReference type="GO" id="GO:0046872">
    <property type="term" value="F:metal ion binding"/>
    <property type="evidence" value="ECO:0007669"/>
    <property type="project" value="UniProtKB-KW"/>
</dbReference>
<keyword evidence="2" id="KW-0004">4Fe-4S</keyword>
<evidence type="ECO:0000256" key="4">
    <source>
        <dbReference type="ARBA" id="ARBA00022737"/>
    </source>
</evidence>
<evidence type="ECO:0000256" key="7">
    <source>
        <dbReference type="ARBA" id="ARBA00023014"/>
    </source>
</evidence>
<gene>
    <name evidence="9" type="ORF">LIY65_01520</name>
</gene>
<dbReference type="GO" id="GO:0016491">
    <property type="term" value="F:oxidoreductase activity"/>
    <property type="evidence" value="ECO:0007669"/>
    <property type="project" value="UniProtKB-ARBA"/>
</dbReference>
<dbReference type="InterPro" id="IPR017900">
    <property type="entry name" value="4Fe4S_Fe_S_CS"/>
</dbReference>
<dbReference type="AlphaFoldDB" id="A0AAW4U0Z0"/>
<dbReference type="GO" id="GO:0051539">
    <property type="term" value="F:4 iron, 4 sulfur cluster binding"/>
    <property type="evidence" value="ECO:0007669"/>
    <property type="project" value="UniProtKB-KW"/>
</dbReference>
<evidence type="ECO:0000256" key="1">
    <source>
        <dbReference type="ARBA" id="ARBA00022448"/>
    </source>
</evidence>
<protein>
    <submittedName>
        <fullName evidence="9">LUD domain-containing protein</fullName>
    </submittedName>
</protein>
<feature type="domain" description="4Fe-4S ferredoxin-type" evidence="8">
    <location>
        <begin position="356"/>
        <end position="384"/>
    </location>
</feature>
<dbReference type="PROSITE" id="PS51379">
    <property type="entry name" value="4FE4S_FER_2"/>
    <property type="match status" value="1"/>
</dbReference>
<dbReference type="InterPro" id="IPR004017">
    <property type="entry name" value="Cys_rich_dom"/>
</dbReference>
<proteinExistence type="predicted"/>
<dbReference type="GO" id="GO:0006089">
    <property type="term" value="P:lactate metabolic process"/>
    <property type="evidence" value="ECO:0007669"/>
    <property type="project" value="InterPro"/>
</dbReference>
<dbReference type="InterPro" id="IPR009051">
    <property type="entry name" value="Helical_ferredxn"/>
</dbReference>
<reference evidence="9" key="1">
    <citation type="submission" date="2021-10" db="EMBL/GenBank/DDBJ databases">
        <title>Collection of gut derived symbiotic bacterial strains cultured from healthy donors.</title>
        <authorList>
            <person name="Lin H."/>
            <person name="Littmann E."/>
            <person name="Claire K."/>
            <person name="Pamer E."/>
        </authorList>
    </citation>
    <scope>NUCLEOTIDE SEQUENCE</scope>
    <source>
        <strain evidence="9">MSK.7.16</strain>
    </source>
</reference>
<keyword evidence="4" id="KW-0677">Repeat</keyword>
<dbReference type="SUPFAM" id="SSF100950">
    <property type="entry name" value="NagB/RpiA/CoA transferase-like"/>
    <property type="match status" value="1"/>
</dbReference>
<dbReference type="SUPFAM" id="SSF46548">
    <property type="entry name" value="alpha-helical ferredoxin"/>
    <property type="match status" value="1"/>
</dbReference>
<dbReference type="NCBIfam" id="NF045670">
    <property type="entry name" value="quin_L_LdhH"/>
    <property type="match status" value="1"/>
</dbReference>
<sequence>MKERNIKAEIKEKLHDPILSDNLARFAKQYPQARLKAYANVDDIDELRNELRDMKKQTVAHIEEVADKFQASLEERGAKVFRAKDGDELKAQLLQICKENNIHRIVKSKSMATEEIHLNHFLEQQGLRVKETDLGEWMLSVAGQKPSHMVMPAIHLNRKQCAKFFSDELKEDIPSDIPYMIQIARKVLREEFLKADMGITGANFGIAENGAIGLVTNEGNARIVTTIPPVHVIIIGYEKLIPKISDAAKIMRLLPRNGTGQRMVSYLTLIDGPTPIIHEKEGKLVEENKKVYVILLDNGRLKAAHDDKLKEVYQCVRCSSCLNVCPIWSTVGGHVYGYIYSGGIGAILTGLLNGMDNFSQFSDLCIGCRRCTTICPGKIDIPGLIEELRRRNFAQKGQSLPEKIIFKKVMSNRKLFHTLLRAASLGQKPVQSGNFIRNLPLFFAKMTQGRSLPAIASTPLRDCTDELMKQNPKNPKMRVAFFSGCNIDFVFPNTGKSVFKVLQNLGVEVIYPQKQNCCGKPIIGSGDLETARKIAKENIQALEETNADYIVAACPTCTETLEKTYVELFKDDSQWLARSKVLSKKIREFSQFVFSMYKEMNKLDDTVNNEGKIKITYHDSCHMKRGLNIYKEPRVLLKNTKKYNFVEMQGCDQCCGMAGAFGMKYKDISLRLLSRKLENIKDSQADIVAVACPACMMQIGGGLDKQMPNVKVKHIADILAEEL</sequence>
<dbReference type="Proteomes" id="UP001198190">
    <property type="component" value="Unassembled WGS sequence"/>
</dbReference>
<evidence type="ECO:0000313" key="10">
    <source>
        <dbReference type="Proteomes" id="UP001198190"/>
    </source>
</evidence>
<dbReference type="Gene3D" id="3.40.50.10420">
    <property type="entry name" value="NagB/RpiA/CoA transferase-like"/>
    <property type="match status" value="1"/>
</dbReference>
<dbReference type="EMBL" id="JAJCGD010000002">
    <property type="protein sequence ID" value="MCB6827357.1"/>
    <property type="molecule type" value="Genomic_DNA"/>
</dbReference>
<dbReference type="Pfam" id="PF13183">
    <property type="entry name" value="Fer4_8"/>
    <property type="match status" value="1"/>
</dbReference>
<evidence type="ECO:0000256" key="3">
    <source>
        <dbReference type="ARBA" id="ARBA00022723"/>
    </source>
</evidence>
<dbReference type="InterPro" id="IPR054704">
    <property type="entry name" value="Quin_L_LdhH-like"/>
</dbReference>
<evidence type="ECO:0000256" key="2">
    <source>
        <dbReference type="ARBA" id="ARBA00022485"/>
    </source>
</evidence>
<evidence type="ECO:0000259" key="8">
    <source>
        <dbReference type="PROSITE" id="PS51379"/>
    </source>
</evidence>
<evidence type="ECO:0000256" key="6">
    <source>
        <dbReference type="ARBA" id="ARBA00023004"/>
    </source>
</evidence>
<dbReference type="InterPro" id="IPR037171">
    <property type="entry name" value="NagB/RpiA_transferase-like"/>
</dbReference>
<dbReference type="InterPro" id="IPR003741">
    <property type="entry name" value="LUD_dom"/>
</dbReference>
<keyword evidence="1" id="KW-0813">Transport</keyword>
<keyword evidence="3" id="KW-0479">Metal-binding</keyword>
<keyword evidence="7" id="KW-0411">Iron-sulfur</keyword>
<dbReference type="RefSeq" id="WP_008538401.1">
    <property type="nucleotide sequence ID" value="NZ_CAUCOD010000011.1"/>
</dbReference>
<accession>A0AAW4U0Z0</accession>
<evidence type="ECO:0000313" key="9">
    <source>
        <dbReference type="EMBL" id="MCB6827357.1"/>
    </source>
</evidence>
<name>A0AAW4U0Z0_9FIRM</name>
<dbReference type="InterPro" id="IPR004452">
    <property type="entry name" value="LutB/LldF"/>
</dbReference>
<keyword evidence="6" id="KW-0408">Iron</keyword>
<keyword evidence="5" id="KW-0249">Electron transport</keyword>
<dbReference type="GeneID" id="62778186"/>
<dbReference type="PANTHER" id="PTHR47153">
    <property type="entry name" value="LACTATE UTILIZATION PROTEIN B"/>
    <property type="match status" value="1"/>
</dbReference>